<dbReference type="Pfam" id="PF00271">
    <property type="entry name" value="Helicase_C"/>
    <property type="match status" value="1"/>
</dbReference>
<dbReference type="OrthoDB" id="9784774at2"/>
<sequence length="1188" mass="134383">MSSECPFCSVEVSRIVFHDDLVYALWDGFPVSEGHLLIVTTRHVSNWFDATKEEQLAILHALDRGRALIEQRYSVHGFNIGINVETAAGQTVPHLHVHLIPRREGDVPDPRGGVRHVIPGRGNYLKTTAAGVDLLPGTATDSLLVRGTDDPFLPHLRACLDRADKADLAVAFILRSGVALVREHLSDLLDRGGQVRIVTGDYLNVTDPDALIDLLDLGGNLQLRIFEAKTTSFHPKAYIFAGADHPNTAFVGSSNLTMPALRDGMEWNYRILHSDTDRGFGEVTKAFEDLFVHPDTRVVDQDWIDAYRERRGPVSNKRIVEVVEETPEPPPKPHAIQEEALAALKSTRMAGNEAGLVVLATGLGKTWLAAFDSTSEMFPRVLFVAHREEILNQAMQTFRRIRPNARLGLYTGTDKTPDADVIFASIQTLGRARHLNRFERDRFDYIVIDEFHHAAAKTYRRLIDYFTPQFLLGLTATPERMDGGDLLGLCQENLVYRKDLVAGIEANLLCPFHYFGVPDEVDYSNIPWRSAKFDEAELTNAVATTRRAENALEQLRLQGGTRAIGFCCSQRHANFMADFFTEKGVRAVAVHSGDRSAPRASAIEALTSGDLDIIFAVDMFNEGLDIPNIDTVLMLRPTESSTIWMQQFGRGLRRSDGKENLKVIDYIGNHRAFLLKIRSLLQPIMGLKESDAEISAAMRLLQRGEAGLPEGCNITYELEAIDIIQSLLRIRPEDDAILAFYEDFRDRHGIRPTAIELYHSGYNPRSVRRTHGSWTKFLRSMGDLSPSESEVIASMGDFLDSLESTEMTKSFKMLVLQAMLSHGAMPGQITIDQLRDEVRRIAQKSHKLRAEMGDTLDDDRQLKKSLEDNPIKAWRDGRGTGGESYFQYDGVTFATRFSVPDDQAEDFRALVRELVDWRLAEYLDRDQKNSTSTRFVCRVIHSNGRPILKLPDREKTAGIPSGWVDVLVNEQVYAVNFVTQFVNVIRRDRESTDNVLPEIMRAWFGASAGQRGTRFQVTFETAGDQLEMKPIRSESNPSKAEIWRHYMRKDIAPLFGLSFKPGKWNKGFVTANPHIFLLVTLEKKSLNENHRYDDRFIDERTFQWQSQNQTRTNSKDGRLIRDHKERGVQVHLFVRKQKTLDQKGAPFVYCGEVDFEQWEGEQPISVHWKLRDPVPQAMRQQMGVPEGT</sequence>
<evidence type="ECO:0000259" key="4">
    <source>
        <dbReference type="PROSITE" id="PS51194"/>
    </source>
</evidence>
<dbReference type="CDD" id="cd09205">
    <property type="entry name" value="PLDc_N_DEXD_b3"/>
    <property type="match status" value="1"/>
</dbReference>
<dbReference type="GO" id="GO:0003677">
    <property type="term" value="F:DNA binding"/>
    <property type="evidence" value="ECO:0007669"/>
    <property type="project" value="InterPro"/>
</dbReference>
<reference evidence="5 6" key="1">
    <citation type="submission" date="2018-02" db="EMBL/GenBank/DDBJ databases">
        <title>Comparative genomes isolates from brazilian mangrove.</title>
        <authorList>
            <person name="Araujo J.E."/>
            <person name="Taketani R.G."/>
            <person name="Silva M.C.P."/>
            <person name="Loureco M.V."/>
            <person name="Andreote F.D."/>
        </authorList>
    </citation>
    <scope>NUCLEOTIDE SEQUENCE [LARGE SCALE GENOMIC DNA]</scope>
    <source>
        <strain evidence="5 6">Hex-1 MGV</strain>
    </source>
</reference>
<dbReference type="RefSeq" id="WP_105329088.1">
    <property type="nucleotide sequence ID" value="NZ_PUHY01000005.1"/>
</dbReference>
<feature type="domain" description="Helicase ATP-binding" evidence="3">
    <location>
        <begin position="346"/>
        <end position="496"/>
    </location>
</feature>
<evidence type="ECO:0000259" key="2">
    <source>
        <dbReference type="PROSITE" id="PS51084"/>
    </source>
</evidence>
<dbReference type="InterPro" id="IPR027417">
    <property type="entry name" value="P-loop_NTPase"/>
</dbReference>
<proteinExistence type="predicted"/>
<dbReference type="PROSITE" id="PS51084">
    <property type="entry name" value="HIT_2"/>
    <property type="match status" value="1"/>
</dbReference>
<dbReference type="GO" id="GO:0005524">
    <property type="term" value="F:ATP binding"/>
    <property type="evidence" value="ECO:0007669"/>
    <property type="project" value="InterPro"/>
</dbReference>
<evidence type="ECO:0000259" key="3">
    <source>
        <dbReference type="PROSITE" id="PS51192"/>
    </source>
</evidence>
<dbReference type="InterPro" id="IPR006935">
    <property type="entry name" value="Helicase/UvrB_N"/>
</dbReference>
<dbReference type="SMART" id="SM00487">
    <property type="entry name" value="DEXDc"/>
    <property type="match status" value="1"/>
</dbReference>
<dbReference type="Gene3D" id="3.40.50.300">
    <property type="entry name" value="P-loop containing nucleotide triphosphate hydrolases"/>
    <property type="match status" value="2"/>
</dbReference>
<gene>
    <name evidence="5" type="ORF">C5Y83_07815</name>
</gene>
<feature type="domain" description="HIT" evidence="2">
    <location>
        <begin position="3"/>
        <end position="109"/>
    </location>
</feature>
<comment type="caution">
    <text evidence="5">The sequence shown here is derived from an EMBL/GenBank/DDBJ whole genome shotgun (WGS) entry which is preliminary data.</text>
</comment>
<feature type="domain" description="Helicase C-terminal" evidence="4">
    <location>
        <begin position="551"/>
        <end position="695"/>
    </location>
</feature>
<dbReference type="AlphaFoldDB" id="A0A2S8G072"/>
<feature type="short sequence motif" description="Histidine triad motif" evidence="1">
    <location>
        <begin position="94"/>
        <end position="98"/>
    </location>
</feature>
<dbReference type="EMBL" id="PUHY01000005">
    <property type="protein sequence ID" value="PQO37839.1"/>
    <property type="molecule type" value="Genomic_DNA"/>
</dbReference>
<dbReference type="Pfam" id="PF04851">
    <property type="entry name" value="ResIII"/>
    <property type="match status" value="1"/>
</dbReference>
<dbReference type="SUPFAM" id="SSF56024">
    <property type="entry name" value="Phospholipase D/nuclease"/>
    <property type="match status" value="1"/>
</dbReference>
<dbReference type="PROSITE" id="PS51192">
    <property type="entry name" value="HELICASE_ATP_BIND_1"/>
    <property type="match status" value="1"/>
</dbReference>
<dbReference type="CDD" id="cd18032">
    <property type="entry name" value="DEXHc_RE_I_III_res"/>
    <property type="match status" value="1"/>
</dbReference>
<dbReference type="InterPro" id="IPR036265">
    <property type="entry name" value="HIT-like_sf"/>
</dbReference>
<dbReference type="Gene3D" id="3.30.870.10">
    <property type="entry name" value="Endonuclease Chain A"/>
    <property type="match status" value="1"/>
</dbReference>
<dbReference type="InterPro" id="IPR001650">
    <property type="entry name" value="Helicase_C-like"/>
</dbReference>
<protein>
    <recommendedName>
        <fullName evidence="7">DUF3427 domain-containing protein</fullName>
    </recommendedName>
</protein>
<evidence type="ECO:0000256" key="1">
    <source>
        <dbReference type="PROSITE-ProRule" id="PRU00464"/>
    </source>
</evidence>
<dbReference type="SUPFAM" id="SSF54197">
    <property type="entry name" value="HIT-like"/>
    <property type="match status" value="1"/>
</dbReference>
<evidence type="ECO:0008006" key="7">
    <source>
        <dbReference type="Google" id="ProtNLM"/>
    </source>
</evidence>
<dbReference type="InterPro" id="IPR014001">
    <property type="entry name" value="Helicase_ATP-bd"/>
</dbReference>
<dbReference type="PROSITE" id="PS00892">
    <property type="entry name" value="HIT_1"/>
    <property type="match status" value="1"/>
</dbReference>
<dbReference type="Gene3D" id="3.30.428.10">
    <property type="entry name" value="HIT-like"/>
    <property type="match status" value="1"/>
</dbReference>
<dbReference type="InterPro" id="IPR052511">
    <property type="entry name" value="ATP-dep_Helicase"/>
</dbReference>
<dbReference type="CDD" id="cd18799">
    <property type="entry name" value="SF2_C_EcoAI-like"/>
    <property type="match status" value="1"/>
</dbReference>
<dbReference type="PANTHER" id="PTHR47962:SF4">
    <property type="entry name" value="HELICASE"/>
    <property type="match status" value="1"/>
</dbReference>
<dbReference type="Pfam" id="PF13091">
    <property type="entry name" value="PLDc_2"/>
    <property type="match status" value="1"/>
</dbReference>
<evidence type="ECO:0000313" key="6">
    <source>
        <dbReference type="Proteomes" id="UP000238322"/>
    </source>
</evidence>
<dbReference type="SUPFAM" id="SSF52540">
    <property type="entry name" value="P-loop containing nucleoside triphosphate hydrolases"/>
    <property type="match status" value="1"/>
</dbReference>
<dbReference type="SMART" id="SM00490">
    <property type="entry name" value="HELICc"/>
    <property type="match status" value="1"/>
</dbReference>
<evidence type="ECO:0000313" key="5">
    <source>
        <dbReference type="EMBL" id="PQO37839.1"/>
    </source>
</evidence>
<dbReference type="PANTHER" id="PTHR47962">
    <property type="entry name" value="ATP-DEPENDENT HELICASE LHR-RELATED-RELATED"/>
    <property type="match status" value="1"/>
</dbReference>
<name>A0A2S8G072_9BACT</name>
<organism evidence="5 6">
    <name type="scientific">Blastopirellula marina</name>
    <dbReference type="NCBI Taxonomy" id="124"/>
    <lineage>
        <taxon>Bacteria</taxon>
        <taxon>Pseudomonadati</taxon>
        <taxon>Planctomycetota</taxon>
        <taxon>Planctomycetia</taxon>
        <taxon>Pirellulales</taxon>
        <taxon>Pirellulaceae</taxon>
        <taxon>Blastopirellula</taxon>
    </lineage>
</organism>
<dbReference type="PROSITE" id="PS51194">
    <property type="entry name" value="HELICASE_CTER"/>
    <property type="match status" value="1"/>
</dbReference>
<dbReference type="GO" id="GO:0016887">
    <property type="term" value="F:ATP hydrolysis activity"/>
    <property type="evidence" value="ECO:0007669"/>
    <property type="project" value="TreeGrafter"/>
</dbReference>
<dbReference type="Pfam" id="PF11907">
    <property type="entry name" value="DUF3427"/>
    <property type="match status" value="1"/>
</dbReference>
<dbReference type="Proteomes" id="UP000238322">
    <property type="component" value="Unassembled WGS sequence"/>
</dbReference>
<dbReference type="InterPro" id="IPR019808">
    <property type="entry name" value="Histidine_triad_CS"/>
</dbReference>
<dbReference type="Pfam" id="PF01230">
    <property type="entry name" value="HIT"/>
    <property type="match status" value="1"/>
</dbReference>
<accession>A0A2S8G072</accession>
<dbReference type="InterPro" id="IPR011146">
    <property type="entry name" value="HIT-like"/>
</dbReference>
<dbReference type="InterPro" id="IPR025202">
    <property type="entry name" value="PLD-like_dom"/>
</dbReference>
<dbReference type="InterPro" id="IPR021835">
    <property type="entry name" value="DUF3427"/>
</dbReference>